<gene>
    <name evidence="2" type="ORF">Pen02_11350</name>
</gene>
<dbReference type="Proteomes" id="UP000646749">
    <property type="component" value="Unassembled WGS sequence"/>
</dbReference>
<dbReference type="Pfam" id="PF12706">
    <property type="entry name" value="Lactamase_B_2"/>
    <property type="match status" value="1"/>
</dbReference>
<dbReference type="InterPro" id="IPR001279">
    <property type="entry name" value="Metallo-B-lactamas"/>
</dbReference>
<dbReference type="SMART" id="SM00849">
    <property type="entry name" value="Lactamase_B"/>
    <property type="match status" value="1"/>
</dbReference>
<evidence type="ECO:0000313" key="3">
    <source>
        <dbReference type="Proteomes" id="UP000646749"/>
    </source>
</evidence>
<dbReference type="EMBL" id="BONW01000003">
    <property type="protein sequence ID" value="GIG86199.1"/>
    <property type="molecule type" value="Genomic_DNA"/>
</dbReference>
<name>A0ABQ4DUQ9_9ACTN</name>
<accession>A0ABQ4DUQ9</accession>
<dbReference type="PANTHER" id="PTHR46018">
    <property type="entry name" value="ZINC PHOSPHODIESTERASE ELAC PROTEIN 1"/>
    <property type="match status" value="1"/>
</dbReference>
<proteinExistence type="predicted"/>
<dbReference type="CDD" id="cd07716">
    <property type="entry name" value="RNaseZ_short-form-like_MBL-fold"/>
    <property type="match status" value="1"/>
</dbReference>
<feature type="domain" description="Metallo-beta-lactamase" evidence="1">
    <location>
        <begin position="23"/>
        <end position="201"/>
    </location>
</feature>
<protein>
    <submittedName>
        <fullName evidence="2">MBL fold metallo-hydrolase</fullName>
    </submittedName>
</protein>
<dbReference type="Gene3D" id="3.60.15.10">
    <property type="entry name" value="Ribonuclease Z/Hydroxyacylglutathione hydrolase-like"/>
    <property type="match status" value="1"/>
</dbReference>
<dbReference type="SUPFAM" id="SSF56281">
    <property type="entry name" value="Metallo-hydrolase/oxidoreductase"/>
    <property type="match status" value="1"/>
</dbReference>
<sequence length="253" mass="27261">MRGHLMRLTILGCAGSFPGPESACSAYLVEADGFRLLLDFGSGSLSALQRYVGLKAVDAILLTHLHGDHILDAVPYVVVRRYAPDGPYPPLPVYAPSGAPDRLANAYSLEDGQIDDVYTFYGLQPGTFPIGPFSVTVDRVNHPVETYGVRLEHGERSLCYSSDTAPCESLLRLAHRADLFLCEASYLDGVDNPPDLHLTGREAGEIATKAEVGRLLLTHLVAAWGSEAVTHEAALSTFAGPVEIVRPGARYEV</sequence>
<dbReference type="InterPro" id="IPR036866">
    <property type="entry name" value="RibonucZ/Hydroxyglut_hydro"/>
</dbReference>
<dbReference type="PANTHER" id="PTHR46018:SF4">
    <property type="entry name" value="METALLO-HYDROLASE YHFI-RELATED"/>
    <property type="match status" value="1"/>
</dbReference>
<keyword evidence="3" id="KW-1185">Reference proteome</keyword>
<evidence type="ECO:0000313" key="2">
    <source>
        <dbReference type="EMBL" id="GIG86199.1"/>
    </source>
</evidence>
<reference evidence="2 3" key="1">
    <citation type="submission" date="2021-01" db="EMBL/GenBank/DDBJ databases">
        <title>Whole genome shotgun sequence of Plantactinospora endophytica NBRC 110450.</title>
        <authorList>
            <person name="Komaki H."/>
            <person name="Tamura T."/>
        </authorList>
    </citation>
    <scope>NUCLEOTIDE SEQUENCE [LARGE SCALE GENOMIC DNA]</scope>
    <source>
        <strain evidence="2 3">NBRC 110450</strain>
    </source>
</reference>
<organism evidence="2 3">
    <name type="scientific">Plantactinospora endophytica</name>
    <dbReference type="NCBI Taxonomy" id="673535"/>
    <lineage>
        <taxon>Bacteria</taxon>
        <taxon>Bacillati</taxon>
        <taxon>Actinomycetota</taxon>
        <taxon>Actinomycetes</taxon>
        <taxon>Micromonosporales</taxon>
        <taxon>Micromonosporaceae</taxon>
        <taxon>Plantactinospora</taxon>
    </lineage>
</organism>
<comment type="caution">
    <text evidence="2">The sequence shown here is derived from an EMBL/GenBank/DDBJ whole genome shotgun (WGS) entry which is preliminary data.</text>
</comment>
<evidence type="ECO:0000259" key="1">
    <source>
        <dbReference type="SMART" id="SM00849"/>
    </source>
</evidence>